<dbReference type="Pfam" id="PF18024">
    <property type="entry name" value="HTH_50"/>
    <property type="match status" value="1"/>
</dbReference>
<evidence type="ECO:0000256" key="3">
    <source>
        <dbReference type="ARBA" id="ARBA00022840"/>
    </source>
</evidence>
<dbReference type="Pfam" id="PF00989">
    <property type="entry name" value="PAS"/>
    <property type="match status" value="1"/>
</dbReference>
<dbReference type="EMBL" id="JAHLDG010000016">
    <property type="protein sequence ID" value="MBU3220499.1"/>
    <property type="molecule type" value="Genomic_DNA"/>
</dbReference>
<reference evidence="7 8" key="1">
    <citation type="submission" date="2021-06" db="EMBL/GenBank/DDBJ databases">
        <title>Clostridia strains as spoilage organisms.</title>
        <authorList>
            <person name="Wambui J."/>
            <person name="Stephan R."/>
            <person name="Stevens M.J.A."/>
        </authorList>
    </citation>
    <scope>NUCLEOTIDE SEQUENCE [LARGE SCALE GENOMIC DNA]</scope>
    <source>
        <strain evidence="7 8">CM013</strain>
    </source>
</reference>
<evidence type="ECO:0000256" key="1">
    <source>
        <dbReference type="ARBA" id="ARBA00022741"/>
    </source>
</evidence>
<dbReference type="SMART" id="SM00382">
    <property type="entry name" value="AAA"/>
    <property type="match status" value="1"/>
</dbReference>
<dbReference type="InterPro" id="IPR000014">
    <property type="entry name" value="PAS"/>
</dbReference>
<dbReference type="InterPro" id="IPR002078">
    <property type="entry name" value="Sigma_54_int"/>
</dbReference>
<dbReference type="PANTHER" id="PTHR32071:SF57">
    <property type="entry name" value="C4-DICARBOXYLATE TRANSPORT TRANSCRIPTIONAL REGULATORY PROTEIN DCTD"/>
    <property type="match status" value="1"/>
</dbReference>
<keyword evidence="8" id="KW-1185">Reference proteome</keyword>
<accession>A0ABS6C4S6</accession>
<dbReference type="NCBIfam" id="TIGR00229">
    <property type="entry name" value="sensory_box"/>
    <property type="match status" value="1"/>
</dbReference>
<name>A0ABS6C4S6_9CLOT</name>
<dbReference type="CDD" id="cd00009">
    <property type="entry name" value="AAA"/>
    <property type="match status" value="1"/>
</dbReference>
<feature type="domain" description="PAS" evidence="6">
    <location>
        <begin position="15"/>
        <end position="67"/>
    </location>
</feature>
<dbReference type="PROSITE" id="PS50045">
    <property type="entry name" value="SIGMA54_INTERACT_4"/>
    <property type="match status" value="1"/>
</dbReference>
<organism evidence="7 8">
    <name type="scientific">Clostridium algidicarnis</name>
    <dbReference type="NCBI Taxonomy" id="37659"/>
    <lineage>
        <taxon>Bacteria</taxon>
        <taxon>Bacillati</taxon>
        <taxon>Bacillota</taxon>
        <taxon>Clostridia</taxon>
        <taxon>Eubacteriales</taxon>
        <taxon>Clostridiaceae</taxon>
        <taxon>Clostridium</taxon>
    </lineage>
</organism>
<dbReference type="Pfam" id="PF25601">
    <property type="entry name" value="AAA_lid_14"/>
    <property type="match status" value="1"/>
</dbReference>
<gene>
    <name evidence="7" type="ORF">KPL27_10440</name>
</gene>
<keyword evidence="1" id="KW-0547">Nucleotide-binding</keyword>
<feature type="domain" description="Sigma-54 factor interaction" evidence="5">
    <location>
        <begin position="159"/>
        <end position="388"/>
    </location>
</feature>
<dbReference type="InterPro" id="IPR025662">
    <property type="entry name" value="Sigma_54_int_dom_ATP-bd_1"/>
</dbReference>
<evidence type="ECO:0000259" key="6">
    <source>
        <dbReference type="PROSITE" id="PS50112"/>
    </source>
</evidence>
<keyword evidence="2" id="KW-0058">Aromatic hydrocarbons catabolism</keyword>
<dbReference type="PROSITE" id="PS00675">
    <property type="entry name" value="SIGMA54_INTERACT_1"/>
    <property type="match status" value="1"/>
</dbReference>
<dbReference type="PROSITE" id="PS00676">
    <property type="entry name" value="SIGMA54_INTERACT_2"/>
    <property type="match status" value="1"/>
</dbReference>
<evidence type="ECO:0000256" key="2">
    <source>
        <dbReference type="ARBA" id="ARBA00022797"/>
    </source>
</evidence>
<comment type="caution">
    <text evidence="7">The sequence shown here is derived from an EMBL/GenBank/DDBJ whole genome shotgun (WGS) entry which is preliminary data.</text>
</comment>
<proteinExistence type="predicted"/>
<evidence type="ECO:0000313" key="8">
    <source>
        <dbReference type="Proteomes" id="UP000740830"/>
    </source>
</evidence>
<dbReference type="Pfam" id="PF00158">
    <property type="entry name" value="Sigma54_activat"/>
    <property type="match status" value="1"/>
</dbReference>
<evidence type="ECO:0000313" key="7">
    <source>
        <dbReference type="EMBL" id="MBU3220499.1"/>
    </source>
</evidence>
<evidence type="ECO:0000259" key="5">
    <source>
        <dbReference type="PROSITE" id="PS50045"/>
    </source>
</evidence>
<dbReference type="Proteomes" id="UP000740830">
    <property type="component" value="Unassembled WGS sequence"/>
</dbReference>
<dbReference type="InterPro" id="IPR058031">
    <property type="entry name" value="AAA_lid_NorR"/>
</dbReference>
<dbReference type="InterPro" id="IPR003593">
    <property type="entry name" value="AAA+_ATPase"/>
</dbReference>
<protein>
    <recommendedName>
        <fullName evidence="4">HTH-type transcriptional regulatory protein TyrR</fullName>
    </recommendedName>
</protein>
<evidence type="ECO:0000256" key="4">
    <source>
        <dbReference type="ARBA" id="ARBA00029500"/>
    </source>
</evidence>
<dbReference type="SMART" id="SM00091">
    <property type="entry name" value="PAS"/>
    <property type="match status" value="1"/>
</dbReference>
<sequence length="471" mass="53263">MDFLDSVSHIDNTGDRKIIDAALDASSDGILISDNKGNIIYVNNAYENITGLKKHEVTGKNLNKLLEEKVFNIAASLVVLEKGEVVSTIHKYVTGKSALTTASPIYDVSNNIVGVICNTRNISELITLRNELVETRKLTERYSSELQRLREIHMEYEGIIFKSKVMKEMLELLSKVALFDSTILIYGESGTGKEVLAKFIHKESNRRSGPFIKVNCAAIPYELFESELFGYESGAFTGASQKGKPGLFELANEGTILLDEVGELPLSVQCKLLRVIQEREVFRVGGYKGIELNVRILAATNRNLLEEIKKGNFREDLFFRLNVIPITVPPLRERKEDIPGLISYFLEKLNRKYKKNITISDEVINIMMSYSWKGNIRELQNLIEYLFIINPNDEICIEQLPTKLLAEQLVLNNKSDSSKLKHMMELIGKNIIISALKNHSSMRKAANDLGVDVSTLSRKIKRYGIDTFYIK</sequence>
<keyword evidence="3" id="KW-0067">ATP-binding</keyword>
<dbReference type="RefSeq" id="WP_216100680.1">
    <property type="nucleotide sequence ID" value="NZ_JAHLDG010000016.1"/>
</dbReference>
<dbReference type="PANTHER" id="PTHR32071">
    <property type="entry name" value="TRANSCRIPTIONAL REGULATORY PROTEIN"/>
    <property type="match status" value="1"/>
</dbReference>
<dbReference type="InterPro" id="IPR030828">
    <property type="entry name" value="HTH_TyrR"/>
</dbReference>
<dbReference type="InterPro" id="IPR013767">
    <property type="entry name" value="PAS_fold"/>
</dbReference>
<dbReference type="PROSITE" id="PS50112">
    <property type="entry name" value="PAS"/>
    <property type="match status" value="1"/>
</dbReference>
<dbReference type="CDD" id="cd00130">
    <property type="entry name" value="PAS"/>
    <property type="match status" value="1"/>
</dbReference>
<dbReference type="InterPro" id="IPR025943">
    <property type="entry name" value="Sigma_54_int_dom_ATP-bd_2"/>
</dbReference>